<dbReference type="Proteomes" id="UP000887577">
    <property type="component" value="Unplaced"/>
</dbReference>
<sequence>MLPLEDSPEIDICLEIRNKWRKCPKPRVVIFADTLLTLLDPDSLESNVLLICIENLSYIGIAFNEFLKCFDIDFKSQECLFVIAAGYDMVRCFQNLPMLTTASRLHEDIVEFGTKISPCKVVFVTTPEIGILKSDLQLLNRMLLQALTLQTNGNIHVFNFAEEVTKSSFANTSVITRTLFLLKGIEDTFGCSLLSVPK</sequence>
<protein>
    <submittedName>
        <fullName evidence="2">Uncharacterized protein</fullName>
    </submittedName>
</protein>
<evidence type="ECO:0000313" key="2">
    <source>
        <dbReference type="WBParaSite" id="PSU_v2.g10252.t1"/>
    </source>
</evidence>
<name>A0A914XWW8_9BILA</name>
<reference evidence="2" key="1">
    <citation type="submission" date="2022-11" db="UniProtKB">
        <authorList>
            <consortium name="WormBaseParasite"/>
        </authorList>
    </citation>
    <scope>IDENTIFICATION</scope>
</reference>
<keyword evidence="1" id="KW-1185">Reference proteome</keyword>
<dbReference type="AlphaFoldDB" id="A0A914XWW8"/>
<organism evidence="1 2">
    <name type="scientific">Panagrolaimus superbus</name>
    <dbReference type="NCBI Taxonomy" id="310955"/>
    <lineage>
        <taxon>Eukaryota</taxon>
        <taxon>Metazoa</taxon>
        <taxon>Ecdysozoa</taxon>
        <taxon>Nematoda</taxon>
        <taxon>Chromadorea</taxon>
        <taxon>Rhabditida</taxon>
        <taxon>Tylenchina</taxon>
        <taxon>Panagrolaimomorpha</taxon>
        <taxon>Panagrolaimoidea</taxon>
        <taxon>Panagrolaimidae</taxon>
        <taxon>Panagrolaimus</taxon>
    </lineage>
</organism>
<evidence type="ECO:0000313" key="1">
    <source>
        <dbReference type="Proteomes" id="UP000887577"/>
    </source>
</evidence>
<dbReference type="WBParaSite" id="PSU_v2.g10252.t1">
    <property type="protein sequence ID" value="PSU_v2.g10252.t1"/>
    <property type="gene ID" value="PSU_v2.g10252"/>
</dbReference>
<accession>A0A914XWW8</accession>
<proteinExistence type="predicted"/>